<protein>
    <submittedName>
        <fullName evidence="1">Haloacid dehalogenase</fullName>
    </submittedName>
</protein>
<name>A0A919GV24_9ACTN</name>
<dbReference type="NCBIfam" id="TIGR01509">
    <property type="entry name" value="HAD-SF-IA-v3"/>
    <property type="match status" value="1"/>
</dbReference>
<dbReference type="RefSeq" id="WP_051859621.1">
    <property type="nucleotide sequence ID" value="NZ_BNEE01000003.1"/>
</dbReference>
<dbReference type="SFLD" id="SFLDS00003">
    <property type="entry name" value="Haloacid_Dehalogenase"/>
    <property type="match status" value="1"/>
</dbReference>
<dbReference type="Gene3D" id="1.20.120.1600">
    <property type="match status" value="1"/>
</dbReference>
<dbReference type="InterPro" id="IPR006439">
    <property type="entry name" value="HAD-SF_hydro_IA"/>
</dbReference>
<accession>A0A919GV24</accession>
<keyword evidence="2" id="KW-1185">Reference proteome</keyword>
<dbReference type="EMBL" id="BNEE01000003">
    <property type="protein sequence ID" value="GHI83186.1"/>
    <property type="molecule type" value="Genomic_DNA"/>
</dbReference>
<sequence length="240" mass="26467">MTRAPLPAVLFDAADTLLELTPAFPELLSTSWLGAEGAPSAQDVREALWAIGAEGHWPDDEADPAARLTMWTEFFQDALRRAGGADSHPAALRAARYALDPANYRLYPDVLPCLDALRAAGHQLALVSNFDGWLREILAAHRLTDRFDEIVISSEVGFEKPRPEIFDLTCRRLRRPPGDCVFIGDSLVVDVDGARDAGMHPLLIDRYARFPDHPGPRITSFETLVDLVAHLPLALPEDAR</sequence>
<dbReference type="OrthoDB" id="9810501at2"/>
<dbReference type="Proteomes" id="UP000600026">
    <property type="component" value="Unassembled WGS sequence"/>
</dbReference>
<gene>
    <name evidence="1" type="ORF">Sxan_05500</name>
</gene>
<dbReference type="Pfam" id="PF00702">
    <property type="entry name" value="Hydrolase"/>
    <property type="match status" value="1"/>
</dbReference>
<dbReference type="AlphaFoldDB" id="A0A919GV24"/>
<dbReference type="NCBIfam" id="TIGR01549">
    <property type="entry name" value="HAD-SF-IA-v1"/>
    <property type="match status" value="1"/>
</dbReference>
<evidence type="ECO:0000313" key="2">
    <source>
        <dbReference type="Proteomes" id="UP000600026"/>
    </source>
</evidence>
<dbReference type="InterPro" id="IPR023214">
    <property type="entry name" value="HAD_sf"/>
</dbReference>
<dbReference type="Gene3D" id="3.40.50.1000">
    <property type="entry name" value="HAD superfamily/HAD-like"/>
    <property type="match status" value="1"/>
</dbReference>
<dbReference type="PRINTS" id="PR00413">
    <property type="entry name" value="HADHALOGNASE"/>
</dbReference>
<comment type="caution">
    <text evidence="1">The sequence shown here is derived from an EMBL/GenBank/DDBJ whole genome shotgun (WGS) entry which is preliminary data.</text>
</comment>
<evidence type="ECO:0000313" key="1">
    <source>
        <dbReference type="EMBL" id="GHI83186.1"/>
    </source>
</evidence>
<dbReference type="SFLD" id="SFLDG01129">
    <property type="entry name" value="C1.5:_HAD__Beta-PGM__Phosphata"/>
    <property type="match status" value="1"/>
</dbReference>
<proteinExistence type="predicted"/>
<reference evidence="1" key="1">
    <citation type="submission" date="2020-09" db="EMBL/GenBank/DDBJ databases">
        <title>Whole genome shotgun sequence of Streptomyces xanthophaeus NBRC 12829.</title>
        <authorList>
            <person name="Komaki H."/>
            <person name="Tamura T."/>
        </authorList>
    </citation>
    <scope>NUCLEOTIDE SEQUENCE</scope>
    <source>
        <strain evidence="1">NBRC 12829</strain>
    </source>
</reference>
<organism evidence="1 2">
    <name type="scientific">Streptomyces xanthophaeus</name>
    <dbReference type="NCBI Taxonomy" id="67385"/>
    <lineage>
        <taxon>Bacteria</taxon>
        <taxon>Bacillati</taxon>
        <taxon>Actinomycetota</taxon>
        <taxon>Actinomycetes</taxon>
        <taxon>Kitasatosporales</taxon>
        <taxon>Streptomycetaceae</taxon>
        <taxon>Streptomyces</taxon>
    </lineage>
</organism>
<dbReference type="PANTHER" id="PTHR46191:SF2">
    <property type="entry name" value="HALOACID DEHALOGENASE-LIKE HYDROLASE DOMAIN-CONTAINING PROTEIN 3"/>
    <property type="match status" value="1"/>
</dbReference>
<dbReference type="InterPro" id="IPR051828">
    <property type="entry name" value="HAD-like_hydrolase_domain"/>
</dbReference>
<dbReference type="SUPFAM" id="SSF56784">
    <property type="entry name" value="HAD-like"/>
    <property type="match status" value="1"/>
</dbReference>
<dbReference type="PANTHER" id="PTHR46191">
    <property type="match status" value="1"/>
</dbReference>
<dbReference type="InterPro" id="IPR036412">
    <property type="entry name" value="HAD-like_sf"/>
</dbReference>